<protein>
    <recommendedName>
        <fullName evidence="3">Uracil-DNA glycosylase-like domain-containing protein</fullName>
    </recommendedName>
</protein>
<name>A0A1P8KD96_9BURK</name>
<proteinExistence type="predicted"/>
<dbReference type="PANTHER" id="PTHR42160">
    <property type="entry name" value="URACIL-DNA GLYCOSYLASE SUPERFAMILY PROTEIN"/>
    <property type="match status" value="1"/>
</dbReference>
<evidence type="ECO:0008006" key="3">
    <source>
        <dbReference type="Google" id="ProtNLM"/>
    </source>
</evidence>
<evidence type="ECO:0000313" key="2">
    <source>
        <dbReference type="Proteomes" id="UP000186110"/>
    </source>
</evidence>
<evidence type="ECO:0000313" key="1">
    <source>
        <dbReference type="EMBL" id="APW43926.1"/>
    </source>
</evidence>
<dbReference type="Gene3D" id="3.40.470.10">
    <property type="entry name" value="Uracil-DNA glycosylase-like domain"/>
    <property type="match status" value="1"/>
</dbReference>
<dbReference type="STRING" id="1484693.RS694_16220"/>
<keyword evidence="2" id="KW-1185">Reference proteome</keyword>
<accession>A0A1P8KD96</accession>
<dbReference type="KEGG" id="rsb:RS694_16220"/>
<dbReference type="SUPFAM" id="SSF52141">
    <property type="entry name" value="Uracil-DNA glycosylase-like"/>
    <property type="match status" value="1"/>
</dbReference>
<dbReference type="EMBL" id="CP019239">
    <property type="protein sequence ID" value="APW43926.1"/>
    <property type="molecule type" value="Genomic_DNA"/>
</dbReference>
<gene>
    <name evidence="1" type="ORF">RS694_16220</name>
</gene>
<sequence length="59" mass="7028">MTDAVRAWRSTWPHTLVLPHPSPRNNLWLKRNPWFEEALLPELRLRVQQVLRQSPSSKS</sequence>
<reference evidence="1 2" key="1">
    <citation type="submission" date="2017-01" db="EMBL/GenBank/DDBJ databases">
        <authorList>
            <person name="Mah S.A."/>
            <person name="Swanson W.J."/>
            <person name="Moy G.W."/>
            <person name="Vacquier V.D."/>
        </authorList>
    </citation>
    <scope>NUCLEOTIDE SEQUENCE [LARGE SCALE GENOMIC DNA]</scope>
    <source>
        <strain evidence="1 2">DSM 22694</strain>
    </source>
</reference>
<dbReference type="PANTHER" id="PTHR42160:SF1">
    <property type="entry name" value="URACIL-DNA GLYCOSYLASE SUPERFAMILY PROTEIN"/>
    <property type="match status" value="1"/>
</dbReference>
<dbReference type="RefSeq" id="WP_029707377.1">
    <property type="nucleotide sequence ID" value="NZ_CP019239.1"/>
</dbReference>
<organism evidence="1 2">
    <name type="scientific">Rhodoferax saidenbachensis</name>
    <dbReference type="NCBI Taxonomy" id="1484693"/>
    <lineage>
        <taxon>Bacteria</taxon>
        <taxon>Pseudomonadati</taxon>
        <taxon>Pseudomonadota</taxon>
        <taxon>Betaproteobacteria</taxon>
        <taxon>Burkholderiales</taxon>
        <taxon>Comamonadaceae</taxon>
        <taxon>Rhodoferax</taxon>
    </lineage>
</organism>
<dbReference type="InterPro" id="IPR036895">
    <property type="entry name" value="Uracil-DNA_glycosylase-like_sf"/>
</dbReference>
<dbReference type="AlphaFoldDB" id="A0A1P8KD96"/>
<dbReference type="eggNOG" id="COG1573">
    <property type="taxonomic scope" value="Bacteria"/>
</dbReference>
<dbReference type="InterPro" id="IPR047124">
    <property type="entry name" value="HI_0220.2"/>
</dbReference>
<dbReference type="Proteomes" id="UP000186110">
    <property type="component" value="Chromosome"/>
</dbReference>